<keyword evidence="5" id="KW-1133">Transmembrane helix</keyword>
<dbReference type="PANTHER" id="PTHR43652:SF2">
    <property type="entry name" value="BASIC AMINO ACID ANTIPORTER YFCC-RELATED"/>
    <property type="match status" value="1"/>
</dbReference>
<sequence>MAFMYVLVASIRETGGIDLIIRYVLKRPKSERGALVRLLLPVASLSGFVNNTPVVATYIPAVMRLEPSAAPVSPAAADAA</sequence>
<keyword evidence="9" id="KW-1185">Reference proteome</keyword>
<organism evidence="8 9">
    <name type="scientific">Vreelandella olivaria</name>
    <dbReference type="NCBI Taxonomy" id="390919"/>
    <lineage>
        <taxon>Bacteria</taxon>
        <taxon>Pseudomonadati</taxon>
        <taxon>Pseudomonadota</taxon>
        <taxon>Gammaproteobacteria</taxon>
        <taxon>Oceanospirillales</taxon>
        <taxon>Halomonadaceae</taxon>
        <taxon>Vreelandella</taxon>
    </lineage>
</organism>
<feature type="domain" description="Citrate transporter-like" evidence="7">
    <location>
        <begin position="2"/>
        <end position="65"/>
    </location>
</feature>
<reference evidence="9" key="1">
    <citation type="journal article" date="2019" name="Microbiol. Resour. Announc.">
        <title>Complete Genome Sequence of Halomonas olivaria, a Moderately Halophilic Bacterium Isolated from Olive Processing Effluents, Obtained by Nanopore Sequencing.</title>
        <authorList>
            <person name="Nagata S."/>
            <person name="Ii K.M."/>
            <person name="Tsukimi T."/>
            <person name="Miura M.C."/>
            <person name="Galipon J."/>
            <person name="Arakawa K."/>
        </authorList>
    </citation>
    <scope>NUCLEOTIDE SEQUENCE [LARGE SCALE GENOMIC DNA]</scope>
    <source>
        <strain evidence="9">TYRC17</strain>
    </source>
</reference>
<protein>
    <recommendedName>
        <fullName evidence="7">Citrate transporter-like domain-containing protein</fullName>
    </recommendedName>
</protein>
<keyword evidence="2" id="KW-0813">Transport</keyword>
<evidence type="ECO:0000259" key="7">
    <source>
        <dbReference type="Pfam" id="PF03600"/>
    </source>
</evidence>
<keyword evidence="4" id="KW-0677">Repeat</keyword>
<proteinExistence type="predicted"/>
<dbReference type="InterPro" id="IPR004680">
    <property type="entry name" value="Cit_transptr-like_dom"/>
</dbReference>
<evidence type="ECO:0000256" key="6">
    <source>
        <dbReference type="ARBA" id="ARBA00023136"/>
    </source>
</evidence>
<dbReference type="Pfam" id="PF03600">
    <property type="entry name" value="CitMHS"/>
    <property type="match status" value="1"/>
</dbReference>
<evidence type="ECO:0000256" key="1">
    <source>
        <dbReference type="ARBA" id="ARBA00004141"/>
    </source>
</evidence>
<dbReference type="InterPro" id="IPR051679">
    <property type="entry name" value="DASS-Related_Transporters"/>
</dbReference>
<comment type="subcellular location">
    <subcellularLocation>
        <location evidence="1">Membrane</location>
        <topology evidence="1">Multi-pass membrane protein</topology>
    </subcellularLocation>
</comment>
<dbReference type="Proteomes" id="UP000289555">
    <property type="component" value="Chromosome"/>
</dbReference>
<evidence type="ECO:0000256" key="4">
    <source>
        <dbReference type="ARBA" id="ARBA00022737"/>
    </source>
</evidence>
<name>A0ABM7GP93_9GAMM</name>
<keyword evidence="6" id="KW-0472">Membrane</keyword>
<keyword evidence="3" id="KW-0812">Transmembrane</keyword>
<dbReference type="EMBL" id="AP019416">
    <property type="protein sequence ID" value="BBI52585.1"/>
    <property type="molecule type" value="Genomic_DNA"/>
</dbReference>
<gene>
    <name evidence="8" type="ORF">HORIV_50060</name>
</gene>
<evidence type="ECO:0000256" key="3">
    <source>
        <dbReference type="ARBA" id="ARBA00022692"/>
    </source>
</evidence>
<evidence type="ECO:0000313" key="9">
    <source>
        <dbReference type="Proteomes" id="UP000289555"/>
    </source>
</evidence>
<accession>A0ABM7GP93</accession>
<evidence type="ECO:0000313" key="8">
    <source>
        <dbReference type="EMBL" id="BBI52585.1"/>
    </source>
</evidence>
<evidence type="ECO:0000256" key="5">
    <source>
        <dbReference type="ARBA" id="ARBA00022989"/>
    </source>
</evidence>
<dbReference type="PANTHER" id="PTHR43652">
    <property type="entry name" value="BASIC AMINO ACID ANTIPORTER YFCC-RELATED"/>
    <property type="match status" value="1"/>
</dbReference>
<evidence type="ECO:0000256" key="2">
    <source>
        <dbReference type="ARBA" id="ARBA00022448"/>
    </source>
</evidence>